<comment type="caution">
    <text evidence="1">The sequence shown here is derived from an EMBL/GenBank/DDBJ whole genome shotgun (WGS) entry which is preliminary data.</text>
</comment>
<dbReference type="EMBL" id="LLZG01000165">
    <property type="protein sequence ID" value="KUL34771.1"/>
    <property type="molecule type" value="Genomic_DNA"/>
</dbReference>
<protein>
    <submittedName>
        <fullName evidence="1">Uncharacterized protein</fullName>
    </submittedName>
</protein>
<keyword evidence="2" id="KW-1185">Reference proteome</keyword>
<dbReference type="AlphaFoldDB" id="A0A0X3UQ95"/>
<accession>A0A0X3UQ95</accession>
<sequence>MQESLNRVPLDRIPSDLYFFPGPVRRFTASVVLLGIWEVGMQPFGRGAAEAAGAVVIPAPRTLNPRAVTASERATFWRSFICFLL</sequence>
<proteinExistence type="predicted"/>
<evidence type="ECO:0000313" key="1">
    <source>
        <dbReference type="EMBL" id="KUL34771.1"/>
    </source>
</evidence>
<organism evidence="1 2">
    <name type="scientific">Streptomyces regalis</name>
    <dbReference type="NCBI Taxonomy" id="68262"/>
    <lineage>
        <taxon>Bacteria</taxon>
        <taxon>Bacillati</taxon>
        <taxon>Actinomycetota</taxon>
        <taxon>Actinomycetes</taxon>
        <taxon>Kitasatosporales</taxon>
        <taxon>Streptomycetaceae</taxon>
        <taxon>Streptomyces</taxon>
    </lineage>
</organism>
<name>A0A0X3UQ95_9ACTN</name>
<reference evidence="2" key="1">
    <citation type="submission" date="2015-10" db="EMBL/GenBank/DDBJ databases">
        <authorList>
            <person name="Ju K.-S."/>
            <person name="Doroghazi J.R."/>
            <person name="Metcalf W.W."/>
        </authorList>
    </citation>
    <scope>NUCLEOTIDE SEQUENCE [LARGE SCALE GENOMIC DNA]</scope>
    <source>
        <strain evidence="2">NRRL 3151</strain>
    </source>
</reference>
<gene>
    <name evidence="1" type="ORF">ADL12_20615</name>
</gene>
<evidence type="ECO:0000313" key="2">
    <source>
        <dbReference type="Proteomes" id="UP000053923"/>
    </source>
</evidence>
<dbReference type="Proteomes" id="UP000053923">
    <property type="component" value="Unassembled WGS sequence"/>
</dbReference>